<name>A0ACC7NVS1_9BACL</name>
<proteinExistence type="predicted"/>
<accession>A0ACC7NVS1</accession>
<sequence>MKTGNPFLAYAKKSWTGIAPGWLELISLSPVLLGIAGSMYNGSAWAWGWLAGLAGYTVWGALSAAIPFLNRRGLLILWTAPLVVGWAWLLHGVSYNALLSAVAGAVLAIRAAGAVRSGKGEIQPIFPWMGLALCAPSGFYIHRAEGLGSYSDGLAVIASVLFLLAILIGNSYSMSGGAYGGRGRSASARHMRRFNRLLVAVFGLPIFLLSFWGLVDGAIGTAVKEALRWLLGLMAGEPVELPPEPAATPGPQQSGLPEPKGDPALIWVILEYLLMVVFIAAAAAFVYYCVKGLSRWFPGWLKRVAAWFARRGKGQAEDPDPGYVDTVLSTREGKPGGGGPLGRLKRLFQGRREARWEDLADNRQRMRYLYAQAVRRAVRVGFRWQAEWTPAEAAAAAAREAAKPKPGLQAAAAGQTAAKLLDRELSDAYERARYGGQEPDDAEVARFRSRSTDK</sequence>
<organism evidence="1 2">
    <name type="scientific">Paenibacillus mesotrionivorans</name>
    <dbReference type="NCBI Taxonomy" id="3160968"/>
    <lineage>
        <taxon>Bacteria</taxon>
        <taxon>Bacillati</taxon>
        <taxon>Bacillota</taxon>
        <taxon>Bacilli</taxon>
        <taxon>Bacillales</taxon>
        <taxon>Paenibacillaceae</taxon>
        <taxon>Paenibacillus</taxon>
    </lineage>
</organism>
<evidence type="ECO:0000313" key="2">
    <source>
        <dbReference type="Proteomes" id="UP001631969"/>
    </source>
</evidence>
<keyword evidence="2" id="KW-1185">Reference proteome</keyword>
<reference evidence="1" key="1">
    <citation type="submission" date="2024-12" db="EMBL/GenBank/DDBJ databases">
        <authorList>
            <person name="Wu N."/>
        </authorList>
    </citation>
    <scope>NUCLEOTIDE SEQUENCE</scope>
    <source>
        <strain evidence="1">P15</strain>
    </source>
</reference>
<gene>
    <name evidence="1" type="ORF">ACI1P1_11165</name>
</gene>
<dbReference type="EMBL" id="JBJURJ010000006">
    <property type="protein sequence ID" value="MFM9328851.1"/>
    <property type="molecule type" value="Genomic_DNA"/>
</dbReference>
<dbReference type="Proteomes" id="UP001631969">
    <property type="component" value="Unassembled WGS sequence"/>
</dbReference>
<comment type="caution">
    <text evidence="1">The sequence shown here is derived from an EMBL/GenBank/DDBJ whole genome shotgun (WGS) entry which is preliminary data.</text>
</comment>
<evidence type="ECO:0000313" key="1">
    <source>
        <dbReference type="EMBL" id="MFM9328851.1"/>
    </source>
</evidence>
<protein>
    <submittedName>
        <fullName evidence="1">DUF4129 domain-containing protein</fullName>
    </submittedName>
</protein>